<reference evidence="3" key="1">
    <citation type="journal article" date="2020" name="Stud. Mycol.">
        <title>101 Dothideomycetes genomes: a test case for predicting lifestyles and emergence of pathogens.</title>
        <authorList>
            <person name="Haridas S."/>
            <person name="Albert R."/>
            <person name="Binder M."/>
            <person name="Bloem J."/>
            <person name="Labutti K."/>
            <person name="Salamov A."/>
            <person name="Andreopoulos B."/>
            <person name="Baker S."/>
            <person name="Barry K."/>
            <person name="Bills G."/>
            <person name="Bluhm B."/>
            <person name="Cannon C."/>
            <person name="Castanera R."/>
            <person name="Culley D."/>
            <person name="Daum C."/>
            <person name="Ezra D."/>
            <person name="Gonzalez J."/>
            <person name="Henrissat B."/>
            <person name="Kuo A."/>
            <person name="Liang C."/>
            <person name="Lipzen A."/>
            <person name="Lutzoni F."/>
            <person name="Magnuson J."/>
            <person name="Mondo S."/>
            <person name="Nolan M."/>
            <person name="Ohm R."/>
            <person name="Pangilinan J."/>
            <person name="Park H.-J."/>
            <person name="Ramirez L."/>
            <person name="Alfaro M."/>
            <person name="Sun H."/>
            <person name="Tritt A."/>
            <person name="Yoshinaga Y."/>
            <person name="Zwiers L.-H."/>
            <person name="Turgeon B."/>
            <person name="Goodwin S."/>
            <person name="Spatafora J."/>
            <person name="Crous P."/>
            <person name="Grigoriev I."/>
        </authorList>
    </citation>
    <scope>NUCLEOTIDE SEQUENCE</scope>
    <source>
        <strain evidence="3">HMLAC05119</strain>
    </source>
</reference>
<dbReference type="InterPro" id="IPR025239">
    <property type="entry name" value="DUF4187"/>
</dbReference>
<feature type="compositionally biased region" description="Acidic residues" evidence="1">
    <location>
        <begin position="1"/>
        <end position="10"/>
    </location>
</feature>
<dbReference type="PROSITE" id="PS50174">
    <property type="entry name" value="G_PATCH"/>
    <property type="match status" value="1"/>
</dbReference>
<dbReference type="GO" id="GO:0003676">
    <property type="term" value="F:nucleic acid binding"/>
    <property type="evidence" value="ECO:0007669"/>
    <property type="project" value="InterPro"/>
</dbReference>
<feature type="compositionally biased region" description="Basic and acidic residues" evidence="1">
    <location>
        <begin position="88"/>
        <end position="176"/>
    </location>
</feature>
<organism evidence="3 4">
    <name type="scientific">Ampelomyces quisqualis</name>
    <name type="common">Powdery mildew agent</name>
    <dbReference type="NCBI Taxonomy" id="50730"/>
    <lineage>
        <taxon>Eukaryota</taxon>
        <taxon>Fungi</taxon>
        <taxon>Dikarya</taxon>
        <taxon>Ascomycota</taxon>
        <taxon>Pezizomycotina</taxon>
        <taxon>Dothideomycetes</taxon>
        <taxon>Pleosporomycetidae</taxon>
        <taxon>Pleosporales</taxon>
        <taxon>Pleosporineae</taxon>
        <taxon>Phaeosphaeriaceae</taxon>
        <taxon>Ampelomyces</taxon>
    </lineage>
</organism>
<dbReference type="InterPro" id="IPR000467">
    <property type="entry name" value="G_patch_dom"/>
</dbReference>
<dbReference type="PANTHER" id="PTHR21032">
    <property type="entry name" value="G PATCH DOMAIN-CONTAINING PROTEIN 11"/>
    <property type="match status" value="1"/>
</dbReference>
<evidence type="ECO:0000259" key="2">
    <source>
        <dbReference type="PROSITE" id="PS50174"/>
    </source>
</evidence>
<dbReference type="AlphaFoldDB" id="A0A6A5QCQ6"/>
<dbReference type="SMART" id="SM00443">
    <property type="entry name" value="G_patch"/>
    <property type="match status" value="1"/>
</dbReference>
<evidence type="ECO:0000256" key="1">
    <source>
        <dbReference type="SAM" id="MobiDB-lite"/>
    </source>
</evidence>
<dbReference type="Pfam" id="PF13821">
    <property type="entry name" value="DUF4187"/>
    <property type="match status" value="1"/>
</dbReference>
<name>A0A6A5QCQ6_AMPQU</name>
<dbReference type="OrthoDB" id="786951at2759"/>
<dbReference type="SMART" id="SM01173">
    <property type="entry name" value="DUF4187"/>
    <property type="match status" value="1"/>
</dbReference>
<dbReference type="InterPro" id="IPR039249">
    <property type="entry name" value="GPATCH11"/>
</dbReference>
<evidence type="ECO:0000313" key="4">
    <source>
        <dbReference type="Proteomes" id="UP000800096"/>
    </source>
</evidence>
<proteinExistence type="predicted"/>
<dbReference type="Proteomes" id="UP000800096">
    <property type="component" value="Unassembled WGS sequence"/>
</dbReference>
<protein>
    <recommendedName>
        <fullName evidence="2">G-patch domain-containing protein</fullName>
    </recommendedName>
</protein>
<keyword evidence="4" id="KW-1185">Reference proteome</keyword>
<feature type="domain" description="G-patch" evidence="2">
    <location>
        <begin position="68"/>
        <end position="114"/>
    </location>
</feature>
<dbReference type="GO" id="GO:0000776">
    <property type="term" value="C:kinetochore"/>
    <property type="evidence" value="ECO:0007669"/>
    <property type="project" value="TreeGrafter"/>
</dbReference>
<feature type="region of interest" description="Disordered" evidence="1">
    <location>
        <begin position="83"/>
        <end position="182"/>
    </location>
</feature>
<feature type="region of interest" description="Disordered" evidence="1">
    <location>
        <begin position="1"/>
        <end position="69"/>
    </location>
</feature>
<sequence length="310" mass="35802">MAQSDDEDDYMNMTFEDAPKGPKYETSLQRAARKRKEGEARSRQKTKAEKEADAEAAREASLATALPETNKGFKMMAKFGFKQGDTLGKTEDARKEPIKVDIKGDRSGIGLESEKKRKFREQWEEADREAKRSKEKEGDYLEMRRLEAKEKKAERDLDSAQRTAERLAETEAEDKGTPQPVERPWKDVNILWRTRARRRAVIMHEKQQRRELNNSIASRLPTLAADDDDEEDDSKVAQGRDLAPFYTSLEDDLVDEDPELAEFEAQPVPERLQKLLTFLRDKFHYCLYCGYRYPDAELEGCPGVSEEEHD</sequence>
<evidence type="ECO:0000313" key="3">
    <source>
        <dbReference type="EMBL" id="KAF1912576.1"/>
    </source>
</evidence>
<dbReference type="PANTHER" id="PTHR21032:SF0">
    <property type="entry name" value="G PATCH DOMAIN-CONTAINING PROTEIN 11"/>
    <property type="match status" value="1"/>
</dbReference>
<accession>A0A6A5QCQ6</accession>
<feature type="compositionally biased region" description="Basic and acidic residues" evidence="1">
    <location>
        <begin position="36"/>
        <end position="58"/>
    </location>
</feature>
<dbReference type="EMBL" id="ML979140">
    <property type="protein sequence ID" value="KAF1912576.1"/>
    <property type="molecule type" value="Genomic_DNA"/>
</dbReference>
<dbReference type="Pfam" id="PF01585">
    <property type="entry name" value="G-patch"/>
    <property type="match status" value="1"/>
</dbReference>
<gene>
    <name evidence="3" type="ORF">BDU57DRAFT_522935</name>
</gene>